<comment type="subcellular location">
    <subcellularLocation>
        <location evidence="1">Cell membrane</location>
        <topology evidence="1">Multi-pass membrane protein</topology>
    </subcellularLocation>
</comment>
<dbReference type="RefSeq" id="WP_106336039.1">
    <property type="nucleotide sequence ID" value="NZ_PVZS01000006.1"/>
</dbReference>
<dbReference type="PANTHER" id="PTHR30413">
    <property type="entry name" value="INNER MEMBRANE TRANSPORT PERMEASE"/>
    <property type="match status" value="1"/>
</dbReference>
<sequence>MFDALSISPRDVRLARQDLAGGVTAWPIWTHLGLLDIRQRYRRSRLGQFWITLSMALFVGGIGVVNASLFRAAAADYIPYLAASYIVWTLMSGLANDAAQVYVQAAPFLRQAAIPRTVFVLRVLARNAVAFAHNVVILPVVFALFGVWPGATALLALPGLALLAAAAFCAVHAVGVLATRFRDLPQIMQNAVQMAFFLTPVMWRPEQLGSNVASALSFNPFAVYLSLVVEPLLGRAPPASSWAAGVAMLLPLAGVAWLLFARFRARIPYWL</sequence>
<dbReference type="Pfam" id="PF01061">
    <property type="entry name" value="ABC2_membrane"/>
    <property type="match status" value="1"/>
</dbReference>
<protein>
    <submittedName>
        <fullName evidence="11">ABC transporter permease</fullName>
    </submittedName>
</protein>
<keyword evidence="5 9" id="KW-0812">Transmembrane</keyword>
<dbReference type="GO" id="GO:0005886">
    <property type="term" value="C:plasma membrane"/>
    <property type="evidence" value="ECO:0007669"/>
    <property type="project" value="UniProtKB-SubCell"/>
</dbReference>
<evidence type="ECO:0000313" key="12">
    <source>
        <dbReference type="Proteomes" id="UP000239772"/>
    </source>
</evidence>
<evidence type="ECO:0000256" key="8">
    <source>
        <dbReference type="ARBA" id="ARBA00023136"/>
    </source>
</evidence>
<keyword evidence="7" id="KW-0625">Polysaccharide transport</keyword>
<feature type="transmembrane region" description="Helical" evidence="9">
    <location>
        <begin position="154"/>
        <end position="178"/>
    </location>
</feature>
<dbReference type="EMBL" id="PVZS01000006">
    <property type="protein sequence ID" value="PSC05796.1"/>
    <property type="molecule type" value="Genomic_DNA"/>
</dbReference>
<evidence type="ECO:0000313" key="11">
    <source>
        <dbReference type="EMBL" id="PSC05796.1"/>
    </source>
</evidence>
<dbReference type="InterPro" id="IPR013525">
    <property type="entry name" value="ABC2_TM"/>
</dbReference>
<dbReference type="Proteomes" id="UP000239772">
    <property type="component" value="Unassembled WGS sequence"/>
</dbReference>
<keyword evidence="12" id="KW-1185">Reference proteome</keyword>
<feature type="transmembrane region" description="Helical" evidence="9">
    <location>
        <begin position="124"/>
        <end position="148"/>
    </location>
</feature>
<dbReference type="OrthoDB" id="9796017at2"/>
<dbReference type="GO" id="GO:0015920">
    <property type="term" value="P:lipopolysaccharide transport"/>
    <property type="evidence" value="ECO:0007669"/>
    <property type="project" value="TreeGrafter"/>
</dbReference>
<evidence type="ECO:0000256" key="3">
    <source>
        <dbReference type="ARBA" id="ARBA00022448"/>
    </source>
</evidence>
<gene>
    <name evidence="11" type="ORF">SLNSH_07410</name>
</gene>
<name>A0A2T1HVV5_9HYPH</name>
<reference evidence="12" key="1">
    <citation type="submission" date="2018-03" db="EMBL/GenBank/DDBJ databases">
        <authorList>
            <person name="Sun L."/>
            <person name="Liu H."/>
            <person name="Chen W."/>
            <person name="Huang K."/>
            <person name="Liu W."/>
            <person name="Gao X."/>
        </authorList>
    </citation>
    <scope>NUCLEOTIDE SEQUENCE [LARGE SCALE GENOMIC DNA]</scope>
    <source>
        <strain evidence="12">SH9</strain>
    </source>
</reference>
<feature type="transmembrane region" description="Helical" evidence="9">
    <location>
        <begin position="82"/>
        <end position="103"/>
    </location>
</feature>
<comment type="caution">
    <text evidence="11">The sequence shown here is derived from an EMBL/GenBank/DDBJ whole genome shotgun (WGS) entry which is preliminary data.</text>
</comment>
<dbReference type="AlphaFoldDB" id="A0A2T1HVV5"/>
<accession>A0A2T1HVV5</accession>
<proteinExistence type="inferred from homology"/>
<evidence type="ECO:0000256" key="4">
    <source>
        <dbReference type="ARBA" id="ARBA00022475"/>
    </source>
</evidence>
<evidence type="ECO:0000256" key="2">
    <source>
        <dbReference type="ARBA" id="ARBA00007783"/>
    </source>
</evidence>
<evidence type="ECO:0000256" key="5">
    <source>
        <dbReference type="ARBA" id="ARBA00022692"/>
    </source>
</evidence>
<feature type="domain" description="ABC-2 type transporter transmembrane" evidence="10">
    <location>
        <begin position="37"/>
        <end position="229"/>
    </location>
</feature>
<evidence type="ECO:0000256" key="1">
    <source>
        <dbReference type="ARBA" id="ARBA00004651"/>
    </source>
</evidence>
<dbReference type="GO" id="GO:0140359">
    <property type="term" value="F:ABC-type transporter activity"/>
    <property type="evidence" value="ECO:0007669"/>
    <property type="project" value="InterPro"/>
</dbReference>
<comment type="similarity">
    <text evidence="2">Belongs to the ABC-2 integral membrane protein family.</text>
</comment>
<evidence type="ECO:0000256" key="6">
    <source>
        <dbReference type="ARBA" id="ARBA00022989"/>
    </source>
</evidence>
<organism evidence="11 12">
    <name type="scientific">Alsobacter soli</name>
    <dbReference type="NCBI Taxonomy" id="2109933"/>
    <lineage>
        <taxon>Bacteria</taxon>
        <taxon>Pseudomonadati</taxon>
        <taxon>Pseudomonadota</taxon>
        <taxon>Alphaproteobacteria</taxon>
        <taxon>Hyphomicrobiales</taxon>
        <taxon>Alsobacteraceae</taxon>
        <taxon>Alsobacter</taxon>
    </lineage>
</organism>
<feature type="transmembrane region" description="Helical" evidence="9">
    <location>
        <begin position="239"/>
        <end position="260"/>
    </location>
</feature>
<keyword evidence="3" id="KW-0813">Transport</keyword>
<dbReference type="PANTHER" id="PTHR30413:SF10">
    <property type="entry name" value="CAPSULE POLYSACCHARIDE EXPORT INNER-MEMBRANE PROTEIN CTRC"/>
    <property type="match status" value="1"/>
</dbReference>
<keyword evidence="8 9" id="KW-0472">Membrane</keyword>
<keyword evidence="6 9" id="KW-1133">Transmembrane helix</keyword>
<evidence type="ECO:0000256" key="9">
    <source>
        <dbReference type="SAM" id="Phobius"/>
    </source>
</evidence>
<feature type="transmembrane region" description="Helical" evidence="9">
    <location>
        <begin position="49"/>
        <end position="70"/>
    </location>
</feature>
<evidence type="ECO:0000256" key="7">
    <source>
        <dbReference type="ARBA" id="ARBA00023047"/>
    </source>
</evidence>
<feature type="transmembrane region" description="Helical" evidence="9">
    <location>
        <begin position="208"/>
        <end position="227"/>
    </location>
</feature>
<dbReference type="GO" id="GO:0015774">
    <property type="term" value="P:polysaccharide transport"/>
    <property type="evidence" value="ECO:0007669"/>
    <property type="project" value="UniProtKB-KW"/>
</dbReference>
<keyword evidence="7" id="KW-0762">Sugar transport</keyword>
<keyword evidence="4" id="KW-1003">Cell membrane</keyword>
<evidence type="ECO:0000259" key="10">
    <source>
        <dbReference type="Pfam" id="PF01061"/>
    </source>
</evidence>